<feature type="domain" description="DUF1266" evidence="1">
    <location>
        <begin position="63"/>
        <end position="265"/>
    </location>
</feature>
<dbReference type="KEGG" id="vbo:CKY39_05045"/>
<sequence>MGFLKKLFQIVSGKKYRNCPNGAAADPAAQRALQAGLINSEQIMAYCDSYATGLSDETLSEGLGSHWGIRSPQEAAETLASLGRHGHRFFYDIVFRIYSDGASGEERQEVLEALIASGRYGSPETVREQIAAQGPSEEKDLVFSALEQALEMLENLRSVFRLLEDKVNGSYLPKDYSGGILAWDLGRLVTVARMSLDCKYIEQAEFDRILSHADKELRSNFSSWPQFAKSYIIGRASWAGQNMTLGGIIGIAEDLMTDERSPWVLSPL</sequence>
<accession>A0A250DE53</accession>
<proteinExistence type="predicted"/>
<name>A0A250DE53_9BURK</name>
<dbReference type="EMBL" id="CP023284">
    <property type="protein sequence ID" value="ATA52648.1"/>
    <property type="molecule type" value="Genomic_DNA"/>
</dbReference>
<dbReference type="Pfam" id="PF06889">
    <property type="entry name" value="DUF1266"/>
    <property type="match status" value="1"/>
</dbReference>
<reference evidence="2 3" key="1">
    <citation type="submission" date="2017-09" db="EMBL/GenBank/DDBJ databases">
        <title>The diverse metabolic capabilities of V. boronicumulans make it an excellent choice for continued studies on novel biodegradation.</title>
        <authorList>
            <person name="Sun S."/>
        </authorList>
    </citation>
    <scope>NUCLEOTIDE SEQUENCE [LARGE SCALE GENOMIC DNA]</scope>
    <source>
        <strain evidence="2 3">J1</strain>
    </source>
</reference>
<evidence type="ECO:0000259" key="1">
    <source>
        <dbReference type="Pfam" id="PF06889"/>
    </source>
</evidence>
<dbReference type="RefSeq" id="WP_095743657.1">
    <property type="nucleotide sequence ID" value="NZ_CP023284.1"/>
</dbReference>
<dbReference type="Proteomes" id="UP000217154">
    <property type="component" value="Chromosome"/>
</dbReference>
<organism evidence="2 3">
    <name type="scientific">Variovorax boronicumulans</name>
    <dbReference type="NCBI Taxonomy" id="436515"/>
    <lineage>
        <taxon>Bacteria</taxon>
        <taxon>Pseudomonadati</taxon>
        <taxon>Pseudomonadota</taxon>
        <taxon>Betaproteobacteria</taxon>
        <taxon>Burkholderiales</taxon>
        <taxon>Comamonadaceae</taxon>
        <taxon>Variovorax</taxon>
    </lineage>
</organism>
<gene>
    <name evidence="2" type="ORF">CKY39_05045</name>
</gene>
<evidence type="ECO:0000313" key="2">
    <source>
        <dbReference type="EMBL" id="ATA52648.1"/>
    </source>
</evidence>
<dbReference type="AlphaFoldDB" id="A0A250DE53"/>
<evidence type="ECO:0000313" key="3">
    <source>
        <dbReference type="Proteomes" id="UP000217154"/>
    </source>
</evidence>
<protein>
    <recommendedName>
        <fullName evidence="1">DUF1266 domain-containing protein</fullName>
    </recommendedName>
</protein>
<dbReference type="InterPro" id="IPR009677">
    <property type="entry name" value="DUF1266"/>
</dbReference>